<dbReference type="InterPro" id="IPR057666">
    <property type="entry name" value="DrpA_SLOG"/>
</dbReference>
<feature type="domain" description="DprA winged helix" evidence="3">
    <location>
        <begin position="314"/>
        <end position="363"/>
    </location>
</feature>
<comment type="similarity">
    <text evidence="1">Belongs to the DprA/Smf family.</text>
</comment>
<accession>A0A9D7S6L9</accession>
<feature type="domain" description="Smf/DprA SLOG" evidence="2">
    <location>
        <begin position="81"/>
        <end position="290"/>
    </location>
</feature>
<organism evidence="4 5">
    <name type="scientific">Candidatus Defluviibacterium haderslevense</name>
    <dbReference type="NCBI Taxonomy" id="2981993"/>
    <lineage>
        <taxon>Bacteria</taxon>
        <taxon>Pseudomonadati</taxon>
        <taxon>Bacteroidota</taxon>
        <taxon>Saprospiria</taxon>
        <taxon>Saprospirales</taxon>
        <taxon>Saprospiraceae</taxon>
        <taxon>Candidatus Defluviibacterium</taxon>
    </lineage>
</organism>
<sequence length="369" mass="41728">MKPSELLYNIAITKIDSVGPILGKSLISYCGSSEAVFLEKKHRLMKIPGVGEHVANQIIKSDALVKAEEEMKFIDAQRIEVLFYLNEKYPSRLKHYPDAPILLYFRGNINLNAERVVSIVGTRRITEYGKQLTQQLIKSLQPYGVLIVSGLAHGVDTTAHKNSLQEHMNTVGVLAHGLDRIYPQENYHLAEKMTLSGGLLTEFPSNTNPDRENFPMRNRIVAGMADAVVIVETKRDGGSMITAEYANEYNKDVFAYPGRVGDTYSSGCLHLLKNNKASLIETGEDLIQLLRWDQDLQNATRKMQKELFIDFTEDEEIIINLIKQYSEPHIDQFHQHLNFTPGELASHLLNLEFKNAIRSLPGKKYTLTI</sequence>
<dbReference type="Pfam" id="PF17782">
    <property type="entry name" value="WHD_DprA"/>
    <property type="match status" value="1"/>
</dbReference>
<evidence type="ECO:0000313" key="4">
    <source>
        <dbReference type="EMBL" id="MBK9716341.1"/>
    </source>
</evidence>
<dbReference type="Proteomes" id="UP000808349">
    <property type="component" value="Unassembled WGS sequence"/>
</dbReference>
<name>A0A9D7S6L9_9BACT</name>
<evidence type="ECO:0000259" key="3">
    <source>
        <dbReference type="Pfam" id="PF17782"/>
    </source>
</evidence>
<gene>
    <name evidence="4" type="primary">dprA</name>
    <name evidence="4" type="ORF">IPO85_02225</name>
</gene>
<evidence type="ECO:0000313" key="5">
    <source>
        <dbReference type="Proteomes" id="UP000808349"/>
    </source>
</evidence>
<reference evidence="4 5" key="1">
    <citation type="submission" date="2020-10" db="EMBL/GenBank/DDBJ databases">
        <title>Connecting structure to function with the recovery of over 1000 high-quality activated sludge metagenome-assembled genomes encoding full-length rRNA genes using long-read sequencing.</title>
        <authorList>
            <person name="Singleton C.M."/>
            <person name="Petriglieri F."/>
            <person name="Kristensen J.M."/>
            <person name="Kirkegaard R.H."/>
            <person name="Michaelsen T.Y."/>
            <person name="Andersen M.H."/>
            <person name="Karst S.M."/>
            <person name="Dueholm M.S."/>
            <person name="Nielsen P.H."/>
            <person name="Albertsen M."/>
        </authorList>
    </citation>
    <scope>NUCLEOTIDE SEQUENCE [LARGE SCALE GENOMIC DNA]</scope>
    <source>
        <strain evidence="4">Ribe_18-Q3-R11-54_BAT3C.373</strain>
    </source>
</reference>
<dbReference type="InterPro" id="IPR041614">
    <property type="entry name" value="DprA_WH"/>
</dbReference>
<dbReference type="Pfam" id="PF02481">
    <property type="entry name" value="DNA_processg_A"/>
    <property type="match status" value="1"/>
</dbReference>
<protein>
    <submittedName>
        <fullName evidence="4">DNA-protecting protein DprA</fullName>
    </submittedName>
</protein>
<dbReference type="SUPFAM" id="SSF47781">
    <property type="entry name" value="RuvA domain 2-like"/>
    <property type="match status" value="1"/>
</dbReference>
<dbReference type="InterPro" id="IPR003488">
    <property type="entry name" value="DprA"/>
</dbReference>
<evidence type="ECO:0000259" key="2">
    <source>
        <dbReference type="Pfam" id="PF02481"/>
    </source>
</evidence>
<dbReference type="EMBL" id="JADKFW010000004">
    <property type="protein sequence ID" value="MBK9716341.1"/>
    <property type="molecule type" value="Genomic_DNA"/>
</dbReference>
<dbReference type="SUPFAM" id="SSF102405">
    <property type="entry name" value="MCP/YpsA-like"/>
    <property type="match status" value="1"/>
</dbReference>
<dbReference type="NCBIfam" id="TIGR00732">
    <property type="entry name" value="dprA"/>
    <property type="match status" value="1"/>
</dbReference>
<comment type="caution">
    <text evidence="4">The sequence shown here is derived from an EMBL/GenBank/DDBJ whole genome shotgun (WGS) entry which is preliminary data.</text>
</comment>
<dbReference type="GO" id="GO:0009294">
    <property type="term" value="P:DNA-mediated transformation"/>
    <property type="evidence" value="ECO:0007669"/>
    <property type="project" value="InterPro"/>
</dbReference>
<evidence type="ECO:0000256" key="1">
    <source>
        <dbReference type="ARBA" id="ARBA00006525"/>
    </source>
</evidence>
<proteinExistence type="inferred from homology"/>
<dbReference type="PANTHER" id="PTHR43022">
    <property type="entry name" value="PROTEIN SMF"/>
    <property type="match status" value="1"/>
</dbReference>
<dbReference type="Gene3D" id="3.40.50.450">
    <property type="match status" value="1"/>
</dbReference>
<dbReference type="AlphaFoldDB" id="A0A9D7S6L9"/>
<dbReference type="PANTHER" id="PTHR43022:SF1">
    <property type="entry name" value="PROTEIN SMF"/>
    <property type="match status" value="1"/>
</dbReference>
<dbReference type="InterPro" id="IPR010994">
    <property type="entry name" value="RuvA_2-like"/>
</dbReference>